<dbReference type="Proteomes" id="UP000183635">
    <property type="component" value="Unassembled WGS sequence"/>
</dbReference>
<dbReference type="InterPro" id="IPR014567">
    <property type="entry name" value="UCP031900"/>
</dbReference>
<feature type="signal peptide" evidence="2">
    <location>
        <begin position="1"/>
        <end position="37"/>
    </location>
</feature>
<evidence type="ECO:0000256" key="1">
    <source>
        <dbReference type="SAM" id="MobiDB-lite"/>
    </source>
</evidence>
<name>A0A1I2YPW5_9RHOB</name>
<feature type="domain" description="Phytase-like" evidence="3">
    <location>
        <begin position="62"/>
        <end position="302"/>
    </location>
</feature>
<dbReference type="SUPFAM" id="SSF101898">
    <property type="entry name" value="NHL repeat"/>
    <property type="match status" value="1"/>
</dbReference>
<keyword evidence="2" id="KW-0732">Signal</keyword>
<dbReference type="Pfam" id="PF13449">
    <property type="entry name" value="Phytase-like"/>
    <property type="match status" value="1"/>
</dbReference>
<dbReference type="STRING" id="34004.SAMN04488021_10580"/>
<protein>
    <recommendedName>
        <fullName evidence="3">Phytase-like domain-containing protein</fullName>
    </recommendedName>
</protein>
<reference evidence="4 5" key="1">
    <citation type="submission" date="2016-10" db="EMBL/GenBank/DDBJ databases">
        <authorList>
            <person name="de Groot N.N."/>
        </authorList>
    </citation>
    <scope>NUCLEOTIDE SEQUENCE [LARGE SCALE GENOMIC DNA]</scope>
    <source>
        <strain evidence="4 5">DSM 8537</strain>
    </source>
</reference>
<dbReference type="RefSeq" id="WP_074966465.1">
    <property type="nucleotide sequence ID" value="NZ_CBCRYP010000031.1"/>
</dbReference>
<dbReference type="AlphaFoldDB" id="A0A1I2YPW5"/>
<gene>
    <name evidence="4" type="ORF">SAMN04488021_10580</name>
</gene>
<evidence type="ECO:0000259" key="3">
    <source>
        <dbReference type="Pfam" id="PF13449"/>
    </source>
</evidence>
<evidence type="ECO:0000313" key="5">
    <source>
        <dbReference type="Proteomes" id="UP000183635"/>
    </source>
</evidence>
<feature type="chain" id="PRO_5010260492" description="Phytase-like domain-containing protein" evidence="2">
    <location>
        <begin position="38"/>
        <end position="317"/>
    </location>
</feature>
<dbReference type="OrthoDB" id="9798693at2"/>
<feature type="region of interest" description="Disordered" evidence="1">
    <location>
        <begin position="106"/>
        <end position="128"/>
    </location>
</feature>
<evidence type="ECO:0000313" key="4">
    <source>
        <dbReference type="EMBL" id="SFH27677.1"/>
    </source>
</evidence>
<proteinExistence type="predicted"/>
<dbReference type="PIRSF" id="PIRSF031900">
    <property type="entry name" value="UCP031900"/>
    <property type="match status" value="1"/>
</dbReference>
<accession>A0A1I2YPW5</accession>
<organism evidence="4 5">
    <name type="scientific">Paracoccus aminovorans</name>
    <dbReference type="NCBI Taxonomy" id="34004"/>
    <lineage>
        <taxon>Bacteria</taxon>
        <taxon>Pseudomonadati</taxon>
        <taxon>Pseudomonadota</taxon>
        <taxon>Alphaproteobacteria</taxon>
        <taxon>Rhodobacterales</taxon>
        <taxon>Paracoccaceae</taxon>
        <taxon>Paracoccus</taxon>
    </lineage>
</organism>
<keyword evidence="5" id="KW-1185">Reference proteome</keyword>
<dbReference type="EMBL" id="FOPU01000005">
    <property type="protein sequence ID" value="SFH27677.1"/>
    <property type="molecule type" value="Genomic_DNA"/>
</dbReference>
<evidence type="ECO:0000256" key="2">
    <source>
        <dbReference type="SAM" id="SignalP"/>
    </source>
</evidence>
<sequence>MPGRRHRPLERAQGGWFRRLPRLALSALLLSAGAACAADPAPSAGPRVDYVATYVWRMEDDQFGGFSGIEISADGRRFTALSDRASIRWGTVERDAEGRIRGMEAAGRARLRDSSGKPLKPGRQGDSEGLAIAADGTIWISFEGLTRVARYDTPDSPAQPLPRPPAFKAMQGNSSLEALAILPDGTLLTLPERSGQLTRPFPVWRWRDGKWDQPFSIPRSGDWLAVGADVGPDGRFYLLERDFKGLLGFRSRVRRFDLTEHGVANERVLLESRPLQYDNLEGISVWDDGTGIRLTLISDDNFNWFQRTELVEYRVTE</sequence>
<dbReference type="InterPro" id="IPR027372">
    <property type="entry name" value="Phytase-like_dom"/>
</dbReference>